<dbReference type="PANTHER" id="PTHR24321:SF8">
    <property type="entry name" value="ESTRADIOL 17-BETA-DEHYDROGENASE 8-RELATED"/>
    <property type="match status" value="1"/>
</dbReference>
<dbReference type="PRINTS" id="PR00080">
    <property type="entry name" value="SDRFAMILY"/>
</dbReference>
<dbReference type="CDD" id="cd05233">
    <property type="entry name" value="SDR_c"/>
    <property type="match status" value="1"/>
</dbReference>
<evidence type="ECO:0000313" key="4">
    <source>
        <dbReference type="Proteomes" id="UP001352223"/>
    </source>
</evidence>
<dbReference type="SUPFAM" id="SSF51735">
    <property type="entry name" value="NAD(P)-binding Rossmann-fold domains"/>
    <property type="match status" value="1"/>
</dbReference>
<organism evidence="3 4">
    <name type="scientific">Streptomyces kunmingensis</name>
    <dbReference type="NCBI Taxonomy" id="68225"/>
    <lineage>
        <taxon>Bacteria</taxon>
        <taxon>Bacillati</taxon>
        <taxon>Actinomycetota</taxon>
        <taxon>Actinomycetes</taxon>
        <taxon>Kitasatosporales</taxon>
        <taxon>Streptomycetaceae</taxon>
        <taxon>Streptomyces</taxon>
    </lineage>
</organism>
<name>A0ABU6C2G9_9ACTN</name>
<gene>
    <name evidence="3" type="ORF">OKJ48_01325</name>
</gene>
<dbReference type="Pfam" id="PF13561">
    <property type="entry name" value="adh_short_C2"/>
    <property type="match status" value="1"/>
</dbReference>
<evidence type="ECO:0000256" key="1">
    <source>
        <dbReference type="ARBA" id="ARBA00006484"/>
    </source>
</evidence>
<keyword evidence="4" id="KW-1185">Reference proteome</keyword>
<accession>A0ABU6C2G9</accession>
<dbReference type="PANTHER" id="PTHR24321">
    <property type="entry name" value="DEHYDROGENASES, SHORT CHAIN"/>
    <property type="match status" value="1"/>
</dbReference>
<keyword evidence="2" id="KW-0560">Oxidoreductase</keyword>
<dbReference type="Proteomes" id="UP001352223">
    <property type="component" value="Unassembled WGS sequence"/>
</dbReference>
<dbReference type="Gene3D" id="3.40.50.720">
    <property type="entry name" value="NAD(P)-binding Rossmann-like Domain"/>
    <property type="match status" value="1"/>
</dbReference>
<evidence type="ECO:0000256" key="2">
    <source>
        <dbReference type="ARBA" id="ARBA00023002"/>
    </source>
</evidence>
<dbReference type="EMBL" id="JAOZYB010000001">
    <property type="protein sequence ID" value="MEB3958904.1"/>
    <property type="molecule type" value="Genomic_DNA"/>
</dbReference>
<reference evidence="3 4" key="1">
    <citation type="submission" date="2022-10" db="EMBL/GenBank/DDBJ databases">
        <authorList>
            <person name="Xie J."/>
            <person name="Shen N."/>
        </authorList>
    </citation>
    <scope>NUCLEOTIDE SEQUENCE [LARGE SCALE GENOMIC DNA]</scope>
    <source>
        <strain evidence="3 4">DSM 41681</strain>
    </source>
</reference>
<dbReference type="InterPro" id="IPR036291">
    <property type="entry name" value="NAD(P)-bd_dom_sf"/>
</dbReference>
<comment type="similarity">
    <text evidence="1">Belongs to the short-chain dehydrogenases/reductases (SDR) family.</text>
</comment>
<dbReference type="NCBIfam" id="NF005559">
    <property type="entry name" value="PRK07231.1"/>
    <property type="match status" value="1"/>
</dbReference>
<comment type="caution">
    <text evidence="3">The sequence shown here is derived from an EMBL/GenBank/DDBJ whole genome shotgun (WGS) entry which is preliminary data.</text>
</comment>
<protein>
    <submittedName>
        <fullName evidence="3">SDR family oxidoreductase</fullName>
    </submittedName>
</protein>
<dbReference type="PRINTS" id="PR00081">
    <property type="entry name" value="GDHRDH"/>
</dbReference>
<sequence>MNPTYDFDRQVAFVTGASSGMGLAAARAFAASGAAVALADIDETALDAAVRQLEDEGHQALALVCNVTDEDQVAAAVDRTVATFGRLDMAYNNAGIQIPPTDAAEESIDQFERVHSINLRGIWAAMKHELRHMRAQGSGAIVNCSSLGGLVGIPGRASYHSSKHGVIGLTTSAALEYAPRGIRINAVCPGTIDTPMVSDMIAKGELDRAEAEANQPVNRLGTADEIAQAVLWLCSPGAGFVVGVALPVDGGYVAQ</sequence>
<proteinExistence type="inferred from homology"/>
<dbReference type="InterPro" id="IPR002347">
    <property type="entry name" value="SDR_fam"/>
</dbReference>
<evidence type="ECO:0000313" key="3">
    <source>
        <dbReference type="EMBL" id="MEB3958904.1"/>
    </source>
</evidence>
<dbReference type="RefSeq" id="WP_324765881.1">
    <property type="nucleotide sequence ID" value="NZ_BAAATS010000022.1"/>
</dbReference>